<name>A0A183U7A6_TOXCA</name>
<reference evidence="3" key="1">
    <citation type="submission" date="2016-06" db="UniProtKB">
        <authorList>
            <consortium name="WormBaseParasite"/>
        </authorList>
    </citation>
    <scope>IDENTIFICATION</scope>
</reference>
<evidence type="ECO:0000313" key="1">
    <source>
        <dbReference type="EMBL" id="VDM30092.1"/>
    </source>
</evidence>
<evidence type="ECO:0000313" key="2">
    <source>
        <dbReference type="Proteomes" id="UP000050794"/>
    </source>
</evidence>
<dbReference type="WBParaSite" id="TCNE_0000437601-mRNA-1">
    <property type="protein sequence ID" value="TCNE_0000437601-mRNA-1"/>
    <property type="gene ID" value="TCNE_0000437601"/>
</dbReference>
<protein>
    <submittedName>
        <fullName evidence="3">Methyltransferase</fullName>
    </submittedName>
</protein>
<gene>
    <name evidence="1" type="ORF">TCNE_LOCUS4375</name>
</gene>
<evidence type="ECO:0000313" key="3">
    <source>
        <dbReference type="WBParaSite" id="TCNE_0000437601-mRNA-1"/>
    </source>
</evidence>
<dbReference type="Proteomes" id="UP000050794">
    <property type="component" value="Unassembled WGS sequence"/>
</dbReference>
<accession>A0A183U7A6</accession>
<keyword evidence="2" id="KW-1185">Reference proteome</keyword>
<dbReference type="AlphaFoldDB" id="A0A183U7A6"/>
<organism evidence="2 3">
    <name type="scientific">Toxocara canis</name>
    <name type="common">Canine roundworm</name>
    <dbReference type="NCBI Taxonomy" id="6265"/>
    <lineage>
        <taxon>Eukaryota</taxon>
        <taxon>Metazoa</taxon>
        <taxon>Ecdysozoa</taxon>
        <taxon>Nematoda</taxon>
        <taxon>Chromadorea</taxon>
        <taxon>Rhabditida</taxon>
        <taxon>Spirurina</taxon>
        <taxon>Ascaridomorpha</taxon>
        <taxon>Ascaridoidea</taxon>
        <taxon>Toxocaridae</taxon>
        <taxon>Toxocara</taxon>
    </lineage>
</organism>
<dbReference type="EMBL" id="UYWY01007277">
    <property type="protein sequence ID" value="VDM30092.1"/>
    <property type="molecule type" value="Genomic_DNA"/>
</dbReference>
<sequence>MKTGETTKPAGAAEMMTVSRQIYNSLLAALEAFQSSTSPSAFSPRHEIALETLKWSQTAEQELVFGAEFYRCATGRNYREDFKG</sequence>
<reference evidence="1 2" key="2">
    <citation type="submission" date="2018-11" db="EMBL/GenBank/DDBJ databases">
        <authorList>
            <consortium name="Pathogen Informatics"/>
        </authorList>
    </citation>
    <scope>NUCLEOTIDE SEQUENCE [LARGE SCALE GENOMIC DNA]</scope>
</reference>
<proteinExistence type="predicted"/>